<dbReference type="InterPro" id="IPR027268">
    <property type="entry name" value="Peptidase_M4/M1_CTD_sf"/>
</dbReference>
<evidence type="ECO:0000259" key="4">
    <source>
        <dbReference type="Pfam" id="PF17899"/>
    </source>
</evidence>
<proteinExistence type="predicted"/>
<feature type="signal peptide" evidence="1">
    <location>
        <begin position="1"/>
        <end position="18"/>
    </location>
</feature>
<keyword evidence="5" id="KW-0645">Protease</keyword>
<feature type="domain" description="Peptidase M61 N-terminal" evidence="4">
    <location>
        <begin position="20"/>
        <end position="185"/>
    </location>
</feature>
<dbReference type="Pfam" id="PF05299">
    <property type="entry name" value="Peptidase_M61"/>
    <property type="match status" value="1"/>
</dbReference>
<dbReference type="GO" id="GO:0008237">
    <property type="term" value="F:metallopeptidase activity"/>
    <property type="evidence" value="ECO:0007669"/>
    <property type="project" value="UniProtKB-KW"/>
</dbReference>
<feature type="domain" description="PDZ" evidence="3">
    <location>
        <begin position="481"/>
        <end position="561"/>
    </location>
</feature>
<dbReference type="Gene3D" id="1.10.390.10">
    <property type="entry name" value="Neutral Protease Domain 2"/>
    <property type="match status" value="1"/>
</dbReference>
<dbReference type="SUPFAM" id="SSF50156">
    <property type="entry name" value="PDZ domain-like"/>
    <property type="match status" value="1"/>
</dbReference>
<evidence type="ECO:0000256" key="1">
    <source>
        <dbReference type="SAM" id="SignalP"/>
    </source>
</evidence>
<name>A0A4Q0P1P7_9FLAO</name>
<dbReference type="GO" id="GO:0006508">
    <property type="term" value="P:proteolysis"/>
    <property type="evidence" value="ECO:0007669"/>
    <property type="project" value="UniProtKB-KW"/>
</dbReference>
<dbReference type="Gene3D" id="2.60.40.3650">
    <property type="match status" value="1"/>
</dbReference>
<accession>A0A4Q0P1P7</accession>
<dbReference type="InterPro" id="IPR040756">
    <property type="entry name" value="Peptidase_M61_N"/>
</dbReference>
<dbReference type="Gene3D" id="2.30.42.10">
    <property type="match status" value="1"/>
</dbReference>
<dbReference type="OrthoDB" id="9778516at2"/>
<dbReference type="RefSeq" id="WP_128759743.1">
    <property type="nucleotide sequence ID" value="NZ_QOVI01000001.1"/>
</dbReference>
<dbReference type="InterPro" id="IPR007963">
    <property type="entry name" value="Peptidase_M61_catalytic"/>
</dbReference>
<gene>
    <name evidence="5" type="ORF">DSM04_101358</name>
</gene>
<sequence length="590" mass="66950">MKLWIAFLLVSLSLQAQTNTYEISFNNAVHHEAVVKATFPDIKSKTLRVEMSRSSPGRYAIHEFAKNVYGFKATNGAGEPLEVKRDDPYSWIITNTDGTINIEYILFANRGGGTYSQVDATHAHLNMPATFMYANDLQERPIEITFDARKDLGWKVATQLKHEEGNTFSAPNLYYFMDSPTEISNYKAREFEVDGQTIKFVLHDPGTEAEFDEYWDKVKEIVLQEKAVYGELPKYDYGTYTFLACYMPNVSGDGMEHRNSTILTDTETLANGGMKGNIGTVSHEYFHSWNVERIRPADLEPFHFDKANMSNSLWFAEGFTSYYTNLILERAGIISAEDYVKSLNGTFNYVWNSPALEYFNPIEMSNQAPFVDAATSVDPVNRENMFISYYSYGSVLGLALDLSLHEKGLNLDDFMQLMWKRFGKTEVAYTAADIETTLADYAGKDFAQNFFEKYIYDSKMPDYEDLLASVGLKLEQDTMKPYFGASFKETTSGLEISRNTFKGSPAYEAELDKGDVITAIDGIEMTSNEAFNQLLNEKNIDDMLEVTFTRFGNELETTVRLAADPTYTISIDEKAKKEVVKARQAWLAKK</sequence>
<feature type="chain" id="PRO_5020460270" evidence="1">
    <location>
        <begin position="19"/>
        <end position="590"/>
    </location>
</feature>
<dbReference type="AlphaFoldDB" id="A0A4Q0P1P7"/>
<keyword evidence="6" id="KW-1185">Reference proteome</keyword>
<feature type="domain" description="Peptidase M61 catalytic" evidence="2">
    <location>
        <begin position="278"/>
        <end position="395"/>
    </location>
</feature>
<dbReference type="PIRSF" id="PIRSF016493">
    <property type="entry name" value="Glycyl_aminpptds"/>
    <property type="match status" value="1"/>
</dbReference>
<dbReference type="Pfam" id="PF17899">
    <property type="entry name" value="Peptidase_M61_N"/>
    <property type="match status" value="1"/>
</dbReference>
<dbReference type="SUPFAM" id="SSF55486">
    <property type="entry name" value="Metalloproteases ('zincins'), catalytic domain"/>
    <property type="match status" value="1"/>
</dbReference>
<dbReference type="EMBL" id="QOVI01000001">
    <property type="protein sequence ID" value="RXG18169.1"/>
    <property type="molecule type" value="Genomic_DNA"/>
</dbReference>
<organism evidence="5 6">
    <name type="scientific">Leeuwenhoekiella aestuarii</name>
    <dbReference type="NCBI Taxonomy" id="2249426"/>
    <lineage>
        <taxon>Bacteria</taxon>
        <taxon>Pseudomonadati</taxon>
        <taxon>Bacteroidota</taxon>
        <taxon>Flavobacteriia</taxon>
        <taxon>Flavobacteriales</taxon>
        <taxon>Flavobacteriaceae</taxon>
        <taxon>Leeuwenhoekiella</taxon>
    </lineage>
</organism>
<evidence type="ECO:0000259" key="2">
    <source>
        <dbReference type="Pfam" id="PF05299"/>
    </source>
</evidence>
<evidence type="ECO:0000259" key="3">
    <source>
        <dbReference type="Pfam" id="PF13180"/>
    </source>
</evidence>
<protein>
    <submittedName>
        <fullName evidence="5">Putative metalloprotease with PDZ domain</fullName>
    </submittedName>
</protein>
<dbReference type="InterPro" id="IPR036034">
    <property type="entry name" value="PDZ_sf"/>
</dbReference>
<keyword evidence="1" id="KW-0732">Signal</keyword>
<reference evidence="5 6" key="1">
    <citation type="submission" date="2018-07" db="EMBL/GenBank/DDBJ databases">
        <title>Leeuwenhoekiella genomics.</title>
        <authorList>
            <person name="Tahon G."/>
            <person name="Willems A."/>
        </authorList>
    </citation>
    <scope>NUCLEOTIDE SEQUENCE [LARGE SCALE GENOMIC DNA]</scope>
    <source>
        <strain evidence="5 6">R-50232</strain>
    </source>
</reference>
<evidence type="ECO:0000313" key="6">
    <source>
        <dbReference type="Proteomes" id="UP000289821"/>
    </source>
</evidence>
<dbReference type="InterPro" id="IPR001478">
    <property type="entry name" value="PDZ"/>
</dbReference>
<keyword evidence="5" id="KW-0378">Hydrolase</keyword>
<evidence type="ECO:0000313" key="5">
    <source>
        <dbReference type="EMBL" id="RXG18169.1"/>
    </source>
</evidence>
<comment type="caution">
    <text evidence="5">The sequence shown here is derived from an EMBL/GenBank/DDBJ whole genome shotgun (WGS) entry which is preliminary data.</text>
</comment>
<dbReference type="InterPro" id="IPR024191">
    <property type="entry name" value="Peptidase_M61"/>
</dbReference>
<keyword evidence="5" id="KW-0482">Metalloprotease</keyword>
<dbReference type="Proteomes" id="UP000289821">
    <property type="component" value="Unassembled WGS sequence"/>
</dbReference>
<dbReference type="Pfam" id="PF13180">
    <property type="entry name" value="PDZ_2"/>
    <property type="match status" value="1"/>
</dbReference>